<evidence type="ECO:0008006" key="4">
    <source>
        <dbReference type="Google" id="ProtNLM"/>
    </source>
</evidence>
<reference evidence="2 3" key="1">
    <citation type="submission" date="2020-03" db="EMBL/GenBank/DDBJ databases">
        <title>Isolation and identification of active actinomycetes.</title>
        <authorList>
            <person name="Sun X."/>
        </authorList>
    </citation>
    <scope>NUCLEOTIDE SEQUENCE [LARGE SCALE GENOMIC DNA]</scope>
    <source>
        <strain evidence="2 3">NEAU-D13</strain>
    </source>
</reference>
<keyword evidence="1" id="KW-0472">Membrane</keyword>
<protein>
    <recommendedName>
        <fullName evidence="4">Transferase</fullName>
    </recommendedName>
</protein>
<feature type="transmembrane region" description="Helical" evidence="1">
    <location>
        <begin position="164"/>
        <end position="186"/>
    </location>
</feature>
<gene>
    <name evidence="2" type="ORF">G7043_41185</name>
</gene>
<keyword evidence="1" id="KW-1133">Transmembrane helix</keyword>
<feature type="transmembrane region" description="Helical" evidence="1">
    <location>
        <begin position="434"/>
        <end position="460"/>
    </location>
</feature>
<evidence type="ECO:0000256" key="1">
    <source>
        <dbReference type="SAM" id="Phobius"/>
    </source>
</evidence>
<feature type="transmembrane region" description="Helical" evidence="1">
    <location>
        <begin position="192"/>
        <end position="209"/>
    </location>
</feature>
<name>A0A7C9RXH3_9PSEU</name>
<evidence type="ECO:0000313" key="2">
    <source>
        <dbReference type="EMBL" id="NGY65328.1"/>
    </source>
</evidence>
<comment type="caution">
    <text evidence="2">The sequence shown here is derived from an EMBL/GenBank/DDBJ whole genome shotgun (WGS) entry which is preliminary data.</text>
</comment>
<keyword evidence="1" id="KW-0812">Transmembrane</keyword>
<dbReference type="RefSeq" id="WP_166054124.1">
    <property type="nucleotide sequence ID" value="NZ_JAAMPJ010000015.1"/>
</dbReference>
<dbReference type="EMBL" id="JAAMPJ010000015">
    <property type="protein sequence ID" value="NGY65328.1"/>
    <property type="molecule type" value="Genomic_DNA"/>
</dbReference>
<organism evidence="2 3">
    <name type="scientific">Lentzea alba</name>
    <dbReference type="NCBI Taxonomy" id="2714351"/>
    <lineage>
        <taxon>Bacteria</taxon>
        <taxon>Bacillati</taxon>
        <taxon>Actinomycetota</taxon>
        <taxon>Actinomycetes</taxon>
        <taxon>Pseudonocardiales</taxon>
        <taxon>Pseudonocardiaceae</taxon>
        <taxon>Lentzea</taxon>
    </lineage>
</organism>
<accession>A0A7C9RXH3</accession>
<feature type="transmembrane region" description="Helical" evidence="1">
    <location>
        <begin position="120"/>
        <end position="137"/>
    </location>
</feature>
<keyword evidence="3" id="KW-1185">Reference proteome</keyword>
<proteinExistence type="predicted"/>
<evidence type="ECO:0000313" key="3">
    <source>
        <dbReference type="Proteomes" id="UP000481360"/>
    </source>
</evidence>
<dbReference type="AlphaFoldDB" id="A0A7C9RXH3"/>
<sequence length="462" mass="50719">MTKLVLAVTVVYAYLAAWLVVGAVSDTRERNAFQDAPNQVAALCRSLEQGIEPTLVYNWFIENAPGTSKSRFSVGDATHAAGRGDFAEALSYCGDLDSQVAEDRRSLEEKAATSWSQARTSLFIGTLLAIAAAVLLVRRRAANAKTVAIVSSYMRPRAFWRRPASLLVSGISAVLLYVGTFSIMPLLRSGQVLWVIPVVAVLPTAYFVLRYARPWSARGAAQVLRSDERVPVLYLRGFGDDRGAAVVDVPRTLLHAALTVHSREEELVSALRAFGPVIAVGRPNERLPRLGAARFYLPQNDWKQGVRELMDQCQLIVLRLAPGEGLWWEVEQARTTQPPEKLVLLVPGDCQDLTARLHHHLPKAAAIVPDPGKWTGSVIVFDHEWTPIVEAVGPPPDKQNLVGSPAAFVVRALHFALKRVGRQKRLMTYRTGSGMVVTLGKVLLVFPAAALGLMVLRLFIDW</sequence>
<dbReference type="Proteomes" id="UP000481360">
    <property type="component" value="Unassembled WGS sequence"/>
</dbReference>